<gene>
    <name evidence="5" type="primary">LOC105222311</name>
</gene>
<keyword evidence="2" id="KW-0736">Signalosome</keyword>
<dbReference type="OMA" id="SNDKHVH"/>
<evidence type="ECO:0000313" key="4">
    <source>
        <dbReference type="Proteomes" id="UP001652620"/>
    </source>
</evidence>
<organism evidence="4 5">
    <name type="scientific">Bactrocera dorsalis</name>
    <name type="common">Oriental fruit fly</name>
    <name type="synonym">Dacus dorsalis</name>
    <dbReference type="NCBI Taxonomy" id="27457"/>
    <lineage>
        <taxon>Eukaryota</taxon>
        <taxon>Metazoa</taxon>
        <taxon>Ecdysozoa</taxon>
        <taxon>Arthropoda</taxon>
        <taxon>Hexapoda</taxon>
        <taxon>Insecta</taxon>
        <taxon>Pterygota</taxon>
        <taxon>Neoptera</taxon>
        <taxon>Endopterygota</taxon>
        <taxon>Diptera</taxon>
        <taxon>Brachycera</taxon>
        <taxon>Muscomorpha</taxon>
        <taxon>Tephritoidea</taxon>
        <taxon>Tephritidae</taxon>
        <taxon>Bactrocera</taxon>
        <taxon>Bactrocera</taxon>
    </lineage>
</organism>
<dbReference type="OrthoDB" id="9972368at2759"/>
<keyword evidence="4" id="KW-1185">Reference proteome</keyword>
<evidence type="ECO:0000313" key="5">
    <source>
        <dbReference type="RefSeq" id="XP_011197877.1"/>
    </source>
</evidence>
<dbReference type="InParanoid" id="A0A6I9UQM7"/>
<dbReference type="KEGG" id="bdr:105222311"/>
<dbReference type="AlphaFoldDB" id="A0A6I9UQM7"/>
<dbReference type="Pfam" id="PF15004">
    <property type="entry name" value="MYEOV2"/>
    <property type="match status" value="1"/>
</dbReference>
<dbReference type="FunCoup" id="A0A6I9UQM7">
    <property type="interactions" value="169"/>
</dbReference>
<sequence>MKPTPAADEMFSTDMEESGSSSGLLIDLPTNEKQVHADFYNDFEDLFDDDDDVPAKTIG</sequence>
<accession>A0A6I9UQM7</accession>
<proteinExistence type="inferred from homology"/>
<feature type="region of interest" description="Disordered" evidence="3">
    <location>
        <begin position="1"/>
        <end position="26"/>
    </location>
</feature>
<evidence type="ECO:0000256" key="2">
    <source>
        <dbReference type="ARBA" id="ARBA00022790"/>
    </source>
</evidence>
<dbReference type="InterPro" id="IPR029391">
    <property type="entry name" value="CSN9_metazoa"/>
</dbReference>
<comment type="similarity">
    <text evidence="1">Belongs to the CSN9 family.</text>
</comment>
<protein>
    <submittedName>
        <fullName evidence="5">COP9 signalosome complex subunit 9</fullName>
    </submittedName>
</protein>
<dbReference type="GeneID" id="105222311"/>
<dbReference type="RefSeq" id="XP_011197877.1">
    <property type="nucleotide sequence ID" value="XM_011199575.4"/>
</dbReference>
<evidence type="ECO:0000256" key="3">
    <source>
        <dbReference type="SAM" id="MobiDB-lite"/>
    </source>
</evidence>
<dbReference type="Proteomes" id="UP001652620">
    <property type="component" value="Chromosome 3"/>
</dbReference>
<evidence type="ECO:0000256" key="1">
    <source>
        <dbReference type="ARBA" id="ARBA00009162"/>
    </source>
</evidence>
<reference evidence="5" key="1">
    <citation type="submission" date="2025-08" db="UniProtKB">
        <authorList>
            <consortium name="RefSeq"/>
        </authorList>
    </citation>
    <scope>IDENTIFICATION</scope>
    <source>
        <tissue evidence="5">Adult</tissue>
    </source>
</reference>
<dbReference type="PANTHER" id="PTHR28562">
    <property type="entry name" value="COP9 SIGNALOSOME COMPLEX SUBUNIT 9"/>
    <property type="match status" value="1"/>
</dbReference>
<dbReference type="GO" id="GO:0008180">
    <property type="term" value="C:COP9 signalosome"/>
    <property type="evidence" value="ECO:0007669"/>
    <property type="project" value="UniProtKB-KW"/>
</dbReference>
<name>A0A6I9UQM7_BACDO</name>